<dbReference type="Proteomes" id="UP000095283">
    <property type="component" value="Unplaced"/>
</dbReference>
<sequence length="76" mass="8642">MKVAFYVIGMNGQSQLPAASPYIINTKFTSYSYVVRKNYSGSIPLILCTESRGTFIYIIQTTVDERRYFPANYALV</sequence>
<dbReference type="AlphaFoldDB" id="A0A1I7X0R0"/>
<accession>A0A1I7X0R0</accession>
<protein>
    <submittedName>
        <fullName evidence="2">Secreted protein</fullName>
    </submittedName>
</protein>
<name>A0A1I7X0R0_HETBA</name>
<evidence type="ECO:0000313" key="2">
    <source>
        <dbReference type="WBParaSite" id="Hba_10984"/>
    </source>
</evidence>
<evidence type="ECO:0000313" key="1">
    <source>
        <dbReference type="Proteomes" id="UP000095283"/>
    </source>
</evidence>
<keyword evidence="1" id="KW-1185">Reference proteome</keyword>
<organism evidence="1 2">
    <name type="scientific">Heterorhabditis bacteriophora</name>
    <name type="common">Entomopathogenic nematode worm</name>
    <dbReference type="NCBI Taxonomy" id="37862"/>
    <lineage>
        <taxon>Eukaryota</taxon>
        <taxon>Metazoa</taxon>
        <taxon>Ecdysozoa</taxon>
        <taxon>Nematoda</taxon>
        <taxon>Chromadorea</taxon>
        <taxon>Rhabditida</taxon>
        <taxon>Rhabditina</taxon>
        <taxon>Rhabditomorpha</taxon>
        <taxon>Strongyloidea</taxon>
        <taxon>Heterorhabditidae</taxon>
        <taxon>Heterorhabditis</taxon>
    </lineage>
</organism>
<reference evidence="2" key="1">
    <citation type="submission" date="2016-11" db="UniProtKB">
        <authorList>
            <consortium name="WormBaseParasite"/>
        </authorList>
    </citation>
    <scope>IDENTIFICATION</scope>
</reference>
<proteinExistence type="predicted"/>
<dbReference type="WBParaSite" id="Hba_10984">
    <property type="protein sequence ID" value="Hba_10984"/>
    <property type="gene ID" value="Hba_10984"/>
</dbReference>